<protein>
    <recommendedName>
        <fullName evidence="4">SH3 domain-containing protein</fullName>
    </recommendedName>
</protein>
<dbReference type="InterPro" id="IPR036028">
    <property type="entry name" value="SH3-like_dom_sf"/>
</dbReference>
<feature type="region of interest" description="Disordered" evidence="3">
    <location>
        <begin position="1"/>
        <end position="51"/>
    </location>
</feature>
<dbReference type="PRINTS" id="PR00452">
    <property type="entry name" value="SH3DOMAIN"/>
</dbReference>
<dbReference type="GO" id="GO:0033565">
    <property type="term" value="C:ESCRT-0 complex"/>
    <property type="evidence" value="ECO:0007669"/>
    <property type="project" value="TreeGrafter"/>
</dbReference>
<feature type="region of interest" description="Disordered" evidence="3">
    <location>
        <begin position="151"/>
        <end position="205"/>
    </location>
</feature>
<feature type="compositionally biased region" description="Polar residues" evidence="3">
    <location>
        <begin position="226"/>
        <end position="242"/>
    </location>
</feature>
<keyword evidence="6" id="KW-1185">Reference proteome</keyword>
<dbReference type="SUPFAM" id="SSF50044">
    <property type="entry name" value="SH3-domain"/>
    <property type="match status" value="4"/>
</dbReference>
<feature type="region of interest" description="Disordered" evidence="3">
    <location>
        <begin position="226"/>
        <end position="250"/>
    </location>
</feature>
<evidence type="ECO:0000313" key="6">
    <source>
        <dbReference type="Proteomes" id="UP001148018"/>
    </source>
</evidence>
<dbReference type="PANTHER" id="PTHR45929:SF2">
    <property type="entry name" value="SIGNAL TRANSDUCING ADAPTER MOLECULE 1"/>
    <property type="match status" value="1"/>
</dbReference>
<dbReference type="SMART" id="SM00326">
    <property type="entry name" value="SH3"/>
    <property type="match status" value="4"/>
</dbReference>
<dbReference type="InterPro" id="IPR050670">
    <property type="entry name" value="STAM"/>
</dbReference>
<dbReference type="InterPro" id="IPR001452">
    <property type="entry name" value="SH3_domain"/>
</dbReference>
<feature type="compositionally biased region" description="Polar residues" evidence="3">
    <location>
        <begin position="196"/>
        <end position="205"/>
    </location>
</feature>
<dbReference type="PROSITE" id="PS50002">
    <property type="entry name" value="SH3"/>
    <property type="match status" value="4"/>
</dbReference>
<dbReference type="PRINTS" id="PR00499">
    <property type="entry name" value="P67PHOX"/>
</dbReference>
<evidence type="ECO:0000256" key="1">
    <source>
        <dbReference type="ARBA" id="ARBA00022443"/>
    </source>
</evidence>
<accession>A0A9Q0EW55</accession>
<dbReference type="Proteomes" id="UP001148018">
    <property type="component" value="Unassembled WGS sequence"/>
</dbReference>
<comment type="caution">
    <text evidence="5">The sequence shown here is derived from an EMBL/GenBank/DDBJ whole genome shotgun (WGS) entry which is preliminary data.</text>
</comment>
<evidence type="ECO:0000256" key="3">
    <source>
        <dbReference type="SAM" id="MobiDB-lite"/>
    </source>
</evidence>
<dbReference type="Gene3D" id="2.30.30.40">
    <property type="entry name" value="SH3 Domains"/>
    <property type="match status" value="4"/>
</dbReference>
<feature type="domain" description="SH3" evidence="4">
    <location>
        <begin position="751"/>
        <end position="809"/>
    </location>
</feature>
<dbReference type="Pfam" id="PF00018">
    <property type="entry name" value="SH3_1"/>
    <property type="match status" value="3"/>
</dbReference>
<dbReference type="AlphaFoldDB" id="A0A9Q0EW55"/>
<dbReference type="EMBL" id="JANIIK010000034">
    <property type="protein sequence ID" value="KAJ3614404.1"/>
    <property type="molecule type" value="Genomic_DNA"/>
</dbReference>
<gene>
    <name evidence="5" type="ORF">NHX12_017978</name>
</gene>
<name>A0A9Q0EW55_9TELE</name>
<evidence type="ECO:0000259" key="4">
    <source>
        <dbReference type="PROSITE" id="PS50002"/>
    </source>
</evidence>
<keyword evidence="1 2" id="KW-0728">SH3 domain</keyword>
<dbReference type="InterPro" id="IPR035835">
    <property type="entry name" value="Eve1_SH3_3"/>
</dbReference>
<reference evidence="5" key="1">
    <citation type="submission" date="2022-07" db="EMBL/GenBank/DDBJ databases">
        <title>Chromosome-level genome of Muraenolepis orangiensis.</title>
        <authorList>
            <person name="Kim J."/>
        </authorList>
    </citation>
    <scope>NUCLEOTIDE SEQUENCE</scope>
    <source>
        <strain evidence="5">KU_S4_2022</strain>
        <tissue evidence="5">Muscle</tissue>
    </source>
</reference>
<evidence type="ECO:0000313" key="5">
    <source>
        <dbReference type="EMBL" id="KAJ3614404.1"/>
    </source>
</evidence>
<proteinExistence type="predicted"/>
<dbReference type="Pfam" id="PF14604">
    <property type="entry name" value="SH3_9"/>
    <property type="match status" value="1"/>
</dbReference>
<dbReference type="CDD" id="cd11816">
    <property type="entry name" value="SH3_Eve1_3"/>
    <property type="match status" value="1"/>
</dbReference>
<dbReference type="GO" id="GO:0043328">
    <property type="term" value="P:protein transport to vacuole involved in ubiquitin-dependent protein catabolic process via the multivesicular body sorting pathway"/>
    <property type="evidence" value="ECO:0007669"/>
    <property type="project" value="TreeGrafter"/>
</dbReference>
<dbReference type="PANTHER" id="PTHR45929">
    <property type="entry name" value="JAK PATHWAY SIGNAL TRANSDUCTION ADAPTOR MOLECULE"/>
    <property type="match status" value="1"/>
</dbReference>
<feature type="compositionally biased region" description="Basic and acidic residues" evidence="3">
    <location>
        <begin position="1"/>
        <end position="45"/>
    </location>
</feature>
<organism evidence="5 6">
    <name type="scientific">Muraenolepis orangiensis</name>
    <name type="common">Patagonian moray cod</name>
    <dbReference type="NCBI Taxonomy" id="630683"/>
    <lineage>
        <taxon>Eukaryota</taxon>
        <taxon>Metazoa</taxon>
        <taxon>Chordata</taxon>
        <taxon>Craniata</taxon>
        <taxon>Vertebrata</taxon>
        <taxon>Euteleostomi</taxon>
        <taxon>Actinopterygii</taxon>
        <taxon>Neopterygii</taxon>
        <taxon>Teleostei</taxon>
        <taxon>Neoteleostei</taxon>
        <taxon>Acanthomorphata</taxon>
        <taxon>Zeiogadaria</taxon>
        <taxon>Gadariae</taxon>
        <taxon>Gadiformes</taxon>
        <taxon>Muraenolepidoidei</taxon>
        <taxon>Muraenolepididae</taxon>
        <taxon>Muraenolepis</taxon>
    </lineage>
</organism>
<sequence>MSEPRSEEQGEEMGDRAVRDPAIDCLQRTKPDHSHSRYTHPDFTHTSHNLSISTHKLSQRALSSIQAAIKQSRTNSPSDSGRERRRPEITILSAEPLANSSWFPGASGIFTSTPPSPAAPQSSWPGNAQADPQPPPSYDQVIKAKTQEEHVARPIAAPRKWACTSTSGTQTDPERDGAASAAPPLCPARGTGRKPNVTSSNDQEELSSNKYIEELLEVFGSDNSSFENSTAVKTKSTEQSTEADGEMSAIHSQRDLRARIAAFETGTEDKVKSLEQQHEEYNAQTPPVPAVKPLKEPLISLMTHFTEDEPYDRPLRDLQETMPSRVPVLPPSRSSIMAKVKSLEQQQENHSLAPPVPAVKPFKEPLIPNLNLNNHNSTFMATEDEYVNTPSIPAVKPFKEPLIPNLNLNNHNSTFMATEDEYVNTPSIPAVKPFKEPLIPNLNNHNSAFVVKEDQYDIPSTKAGPARPPPPCHDASGGGPPVPASQWGASRAAPTQKAKKNGPALPPRPSPGHRLYNKYTITNLASGAGGGGLQVQAIYDFSPEGPEEMGLKAGDVVNMVEQVDSDWYKGTCRGSTGFFPVSYVNVLSNSPLPLHEKKKKPPAMVSGPRCVARFDFEGEQDDELTFSEGDVISLIEYVGDDWAKGQLKQYTGVFPLNFVEVVEDLPPPPMQQQPQARAPQPSGPEWVVALYDFNGQPGEDLSFKQGDRILVTSHLDVEWWTGRLNGREGIFPRAFVQGSPGQSLHNNQQRIEPRTGKALFQFTAECEEELSLQAGDIITNLESADEEWFLGDLRGKRALVPKNFVEVLG</sequence>
<feature type="region of interest" description="Disordered" evidence="3">
    <location>
        <begin position="458"/>
        <end position="515"/>
    </location>
</feature>
<feature type="domain" description="SH3" evidence="4">
    <location>
        <begin position="682"/>
        <end position="741"/>
    </location>
</feature>
<feature type="domain" description="SH3" evidence="4">
    <location>
        <begin position="530"/>
        <end position="589"/>
    </location>
</feature>
<feature type="region of interest" description="Disordered" evidence="3">
    <location>
        <begin position="105"/>
        <end position="139"/>
    </location>
</feature>
<dbReference type="OrthoDB" id="27823at2759"/>
<evidence type="ECO:0000256" key="2">
    <source>
        <dbReference type="PROSITE-ProRule" id="PRU00192"/>
    </source>
</evidence>
<feature type="domain" description="SH3" evidence="4">
    <location>
        <begin position="605"/>
        <end position="664"/>
    </location>
</feature>